<reference evidence="1" key="1">
    <citation type="submission" date="2021-01" db="UniProtKB">
        <authorList>
            <consortium name="EnsemblMetazoa"/>
        </authorList>
    </citation>
    <scope>IDENTIFICATION</scope>
</reference>
<dbReference type="GeneID" id="136821894"/>
<dbReference type="EnsemblMetazoa" id="CLYHEMT007290.1">
    <property type="protein sequence ID" value="CLYHEMP007290.1"/>
    <property type="gene ID" value="CLYHEMG007290"/>
</dbReference>
<dbReference type="RefSeq" id="XP_066934240.1">
    <property type="nucleotide sequence ID" value="XM_067078139.1"/>
</dbReference>
<organism evidence="1 2">
    <name type="scientific">Clytia hemisphaerica</name>
    <dbReference type="NCBI Taxonomy" id="252671"/>
    <lineage>
        <taxon>Eukaryota</taxon>
        <taxon>Metazoa</taxon>
        <taxon>Cnidaria</taxon>
        <taxon>Hydrozoa</taxon>
        <taxon>Hydroidolina</taxon>
        <taxon>Leptothecata</taxon>
        <taxon>Obeliida</taxon>
        <taxon>Clytiidae</taxon>
        <taxon>Clytia</taxon>
    </lineage>
</organism>
<evidence type="ECO:0000313" key="1">
    <source>
        <dbReference type="EnsemblMetazoa" id="CLYHEMP007290.1"/>
    </source>
</evidence>
<protein>
    <submittedName>
        <fullName evidence="1">Uncharacterized protein</fullName>
    </submittedName>
</protein>
<proteinExistence type="predicted"/>
<name>A0A7M5VB52_9CNID</name>
<dbReference type="AlphaFoldDB" id="A0A7M5VB52"/>
<accession>A0A7M5VB52</accession>
<sequence length="383" mass="43879">MPNFLGCCKSSVAPDISLNPAPNPLFLGEFENRAKDAHGAKDNKWNYVTITYDRTKGVYTWKNKAGKSWTLYPSDQIDELTVGTDCDYYACAQGGPGHWIAKFTFSGVYGPGDEMYHRKDVTPLYTGDFVCQIYEVKNDYHYVTIVEDPVHTNYKWMNRAGCQWSLTPKGIDHQMAVGEECVYYQDGHHNVKYTAKGVHGPGNELYFRKCGSPLLVGEYQNHFYDQIGKNDTHYVTITYNIHDDSYTWTNRAGEEWTLYPTENFNVLKVGEDCPAFKKGYEVTEFCRTGIFGPGMEFFAKSECKPWNIGKFVHEKTTVHISYDTSVHRYKVKVGKEVGFVDITNDFRILNIDKGCPLFVEGKNKLRISHKGIDYDGKLYKRIL</sequence>
<dbReference type="Proteomes" id="UP000594262">
    <property type="component" value="Unplaced"/>
</dbReference>
<keyword evidence="2" id="KW-1185">Reference proteome</keyword>
<evidence type="ECO:0000313" key="2">
    <source>
        <dbReference type="Proteomes" id="UP000594262"/>
    </source>
</evidence>